<dbReference type="Pfam" id="PF13558">
    <property type="entry name" value="SbcC_Walker_B"/>
    <property type="match status" value="1"/>
</dbReference>
<dbReference type="Proteomes" id="UP000515369">
    <property type="component" value="Chromosome"/>
</dbReference>
<accession>A0A7G5GV30</accession>
<dbReference type="SUPFAM" id="SSF52540">
    <property type="entry name" value="P-loop containing nucleoside triphosphate hydrolases"/>
    <property type="match status" value="2"/>
</dbReference>
<keyword evidence="4" id="KW-1185">Reference proteome</keyword>
<feature type="coiled-coil region" evidence="1">
    <location>
        <begin position="780"/>
        <end position="876"/>
    </location>
</feature>
<proteinExistence type="predicted"/>
<evidence type="ECO:0000256" key="1">
    <source>
        <dbReference type="SAM" id="Coils"/>
    </source>
</evidence>
<sequence length="1036" mass="119868">MIPIKLSIQGLYSYQDLQEIDFQKLTGSSVFGIFGKVGSGKTSLLEAISFALYGETERLNSRDNRQYNMMNLKSKHLLIDFEFQAGPDQHIYKFTYEAKRHPKKHHEIGPGERRMFVRQENDWHPIGNEKEDISVLSKQILGLDYENFKRTIIIPQNQFREFLELSPTERTKMMNQLFKLEQYDLAGRIGKLSKSNDDQLAELRGLLSPLEAVTPEAITHAEANIASSMDAVRAKELEIEQLEPNEQQLLHSQTQSQKLASVQRELVSLQTLEINYNQLRQTIALYETCRLVFQADLIALRKLQDKQTGLIDAKTKAAKQFALTESRLVSVQSVYEATKKAYESRGQLQQQIDELDTVQQLRTLQESIELQTRNRQQLATRIERQKKECDSQKTQRQTYQTLIDRLLGQPSQLERLYQAEKWFAVYKPLKKQADDLQKQLVEYETAIEQIKHQKDQALTGFPEEWASFTLKTLPAHIDTALEQLKGIRKDREKVYQQAFVKQELAHFADSLTDGAPCPLCGSEHHPARHEAIQDTSKADLIQQEVSKSEAALNKVNQRIDDTTALRLLIEGLAKDLRTALDNSKRLIQERTEIVRQLTEHEDQFIWHEFDKNQEDDLTGTIRRESEQQKQLQDGQKIVRELSRQIEDIETVLRDEEKKRNEFDTAIAGLSGQLKREVESLAYYRLSEVEKWDLRQISDLRSALNRAYEQTKTNFDEADKQKSDVEKSRATLAEQLQQLSKQLTDQETEIQAVELTLAQNLVRESMTREVVEQVLQSNLDIDQEKQRIREFDKKRAGLEKQIADLEIELAKHPFDPTALATVQSQLKLLRDQKDGLNKEFGRLANVLTTLKQQWTQKQEHQKRYDALDLRKQDLKKMDEMFRAQGFVNYVSSVYLKNLCESANDRFFKLTNSQLKLELDEKNNFQVRDYLNGGETRSVKTLSGGQTFQAALSLALALSDNIQHLTKAKQNLFFLDEGFGTLDKDSLQTVFKTLKALRAENRVVGIISHVEELQQEVDMYIRAEASENGSRIKRSWEE</sequence>
<keyword evidence="1" id="KW-0175">Coiled coil</keyword>
<dbReference type="EMBL" id="CP059732">
    <property type="protein sequence ID" value="QMW02722.1"/>
    <property type="molecule type" value="Genomic_DNA"/>
</dbReference>
<protein>
    <submittedName>
        <fullName evidence="3">SMC family ATPase</fullName>
    </submittedName>
</protein>
<dbReference type="AlphaFoldDB" id="A0A7G5GV30"/>
<dbReference type="KEGG" id="sfol:H3H32_33285"/>
<dbReference type="GO" id="GO:0006302">
    <property type="term" value="P:double-strand break repair"/>
    <property type="evidence" value="ECO:0007669"/>
    <property type="project" value="InterPro"/>
</dbReference>
<evidence type="ECO:0000313" key="3">
    <source>
        <dbReference type="EMBL" id="QMW02722.1"/>
    </source>
</evidence>
<feature type="coiled-coil region" evidence="1">
    <location>
        <begin position="361"/>
        <end position="395"/>
    </location>
</feature>
<dbReference type="Pfam" id="PF13476">
    <property type="entry name" value="AAA_23"/>
    <property type="match status" value="1"/>
</dbReference>
<feature type="domain" description="Rad50/SbcC-type AAA" evidence="2">
    <location>
        <begin position="5"/>
        <end position="192"/>
    </location>
</feature>
<evidence type="ECO:0000313" key="4">
    <source>
        <dbReference type="Proteomes" id="UP000515369"/>
    </source>
</evidence>
<organism evidence="3 4">
    <name type="scientific">Spirosoma foliorum</name>
    <dbReference type="NCBI Taxonomy" id="2710596"/>
    <lineage>
        <taxon>Bacteria</taxon>
        <taxon>Pseudomonadati</taxon>
        <taxon>Bacteroidota</taxon>
        <taxon>Cytophagia</taxon>
        <taxon>Cytophagales</taxon>
        <taxon>Cytophagaceae</taxon>
        <taxon>Spirosoma</taxon>
    </lineage>
</organism>
<dbReference type="PANTHER" id="PTHR32114">
    <property type="entry name" value="ABC TRANSPORTER ABCH.3"/>
    <property type="match status" value="1"/>
</dbReference>
<name>A0A7G5GV30_9BACT</name>
<dbReference type="GO" id="GO:0016887">
    <property type="term" value="F:ATP hydrolysis activity"/>
    <property type="evidence" value="ECO:0007669"/>
    <property type="project" value="InterPro"/>
</dbReference>
<feature type="coiled-coil region" evidence="1">
    <location>
        <begin position="426"/>
        <end position="453"/>
    </location>
</feature>
<gene>
    <name evidence="3" type="ORF">H3H32_33285</name>
</gene>
<dbReference type="InterPro" id="IPR027417">
    <property type="entry name" value="P-loop_NTPase"/>
</dbReference>
<dbReference type="PANTHER" id="PTHR32114:SF2">
    <property type="entry name" value="ABC TRANSPORTER ABCH.3"/>
    <property type="match status" value="1"/>
</dbReference>
<dbReference type="RefSeq" id="WP_182460018.1">
    <property type="nucleotide sequence ID" value="NZ_CP059732.1"/>
</dbReference>
<evidence type="ECO:0000259" key="2">
    <source>
        <dbReference type="Pfam" id="PF13476"/>
    </source>
</evidence>
<dbReference type="Gene3D" id="3.40.50.300">
    <property type="entry name" value="P-loop containing nucleotide triphosphate hydrolases"/>
    <property type="match status" value="2"/>
</dbReference>
<reference evidence="3 4" key="1">
    <citation type="submission" date="2020-07" db="EMBL/GenBank/DDBJ databases">
        <title>Spirosoma foliorum sp. nov., isolated from the leaves on the Nejang mountain Korea, Republic of.</title>
        <authorList>
            <person name="Ho H."/>
            <person name="Lee Y.-J."/>
            <person name="Nurcahyanto D.-A."/>
            <person name="Kim S.-G."/>
        </authorList>
    </citation>
    <scope>NUCLEOTIDE SEQUENCE [LARGE SCALE GENOMIC DNA]</scope>
    <source>
        <strain evidence="3 4">PL0136</strain>
    </source>
</reference>
<feature type="coiled-coil region" evidence="1">
    <location>
        <begin position="700"/>
        <end position="755"/>
    </location>
</feature>
<dbReference type="InterPro" id="IPR038729">
    <property type="entry name" value="Rad50/SbcC_AAA"/>
</dbReference>